<feature type="domain" description="Glycosyl-hydrolase 97 C-terminal oligomerisation" evidence="8">
    <location>
        <begin position="528"/>
        <end position="637"/>
    </location>
</feature>
<evidence type="ECO:0000259" key="6">
    <source>
        <dbReference type="Pfam" id="PF10566"/>
    </source>
</evidence>
<dbReference type="InterPro" id="IPR013780">
    <property type="entry name" value="Glyco_hydro_b"/>
</dbReference>
<accession>A0A3N0F4X5</accession>
<evidence type="ECO:0000256" key="4">
    <source>
        <dbReference type="ARBA" id="ARBA00022837"/>
    </source>
</evidence>
<dbReference type="Pfam" id="PF14509">
    <property type="entry name" value="GH97_C"/>
    <property type="match status" value="1"/>
</dbReference>
<dbReference type="Gene3D" id="2.70.98.10">
    <property type="match status" value="1"/>
</dbReference>
<feature type="domain" description="Glycosyl-hydrolase 97 catalytic" evidence="6">
    <location>
        <begin position="302"/>
        <end position="439"/>
    </location>
</feature>
<dbReference type="InterPro" id="IPR019563">
    <property type="entry name" value="GH97_catalytic"/>
</dbReference>
<dbReference type="InterPro" id="IPR029483">
    <property type="entry name" value="GH97_C"/>
</dbReference>
<proteinExistence type="predicted"/>
<organism evidence="9 10">
    <name type="scientific">Sinomicrobium pectinilyticum</name>
    <dbReference type="NCBI Taxonomy" id="1084421"/>
    <lineage>
        <taxon>Bacteria</taxon>
        <taxon>Pseudomonadati</taxon>
        <taxon>Bacteroidota</taxon>
        <taxon>Flavobacteriia</taxon>
        <taxon>Flavobacteriales</taxon>
        <taxon>Flavobacteriaceae</taxon>
        <taxon>Sinomicrobium</taxon>
    </lineage>
</organism>
<dbReference type="RefSeq" id="WP_123214086.1">
    <property type="nucleotide sequence ID" value="NZ_RJTM01000002.1"/>
</dbReference>
<evidence type="ECO:0000259" key="8">
    <source>
        <dbReference type="Pfam" id="PF14509"/>
    </source>
</evidence>
<sequence>MYNRIIVCLALSGYIFFSCNSDKKNIVLVSPDMEVRVNIRKDSTGYNIKAAKQDFVFMEKGFLGLNILEKENLFSSLTSLQGPFPKQEVVSVMGITDTAIIKWNEYLLEFSKGEQLEFRVFDQGTAYRYKAGGGKEIYRVTGEESSWTIPADTKVWYFERNNNWKLKSYAGEWMSTTIEQLPVVSGTGPVQGKPLIFGYSNGGYGILAEAGLFNYSGLRYEALPENTLKADFFEGKSGFEVRGNVISPWRIALVAEDLNQLVHQQSVITSLNPEADPALFADRSWIRPGRSVWRWWSNLTGTPEEEKKMIDAAEALDFEYNLIDAGWEKWPGKWQALKAICDYGKEKDVGIWVWKHSKELNFPEGDYQQMQSFMDSLHNAGVSGIKVDFMDGERKTLIDFDEAVLRHAAARKLMVNFHGCQAATGEIRSYPNELTREGIRGLELNTHPEGPITASHNAALPFTRFVSGHGDYTPLAFTATGETTWAHQLATLVLFTSPLQVIAENPEILLHHPSVAGALPLIKEMPTVWDETLVLPGSRIGELAIMARRKGDDWYIGIINGGERKTCEIDLAVLNSAAKEAILYHDASESIPNPIAKGTNARSRYYSEIITPFVTDTVQLPDDVLSVELEKNGGAVLCLGKRVK</sequence>
<dbReference type="PROSITE" id="PS51257">
    <property type="entry name" value="PROKAR_LIPOPROTEIN"/>
    <property type="match status" value="1"/>
</dbReference>
<dbReference type="InterPro" id="IPR029486">
    <property type="entry name" value="GH97_N"/>
</dbReference>
<dbReference type="AlphaFoldDB" id="A0A3N0F4X5"/>
<dbReference type="InterPro" id="IPR013785">
    <property type="entry name" value="Aldolase_TIM"/>
</dbReference>
<reference evidence="9 10" key="1">
    <citation type="submission" date="2018-10" db="EMBL/GenBank/DDBJ databases">
        <title>Sinomicrobium pectinilyticum sp. nov., a pectinase-producing bacterium isolated from alkaline and saline soil, and emended description of the genus Sinomicrobium.</title>
        <authorList>
            <person name="Cheng B."/>
            <person name="Li C."/>
            <person name="Lai Q."/>
            <person name="Du M."/>
            <person name="Shao Z."/>
            <person name="Xu P."/>
            <person name="Yang C."/>
        </authorList>
    </citation>
    <scope>NUCLEOTIDE SEQUENCE [LARGE SCALE GENOMIC DNA]</scope>
    <source>
        <strain evidence="9 10">5DNS001</strain>
    </source>
</reference>
<evidence type="ECO:0000313" key="10">
    <source>
        <dbReference type="Proteomes" id="UP000267469"/>
    </source>
</evidence>
<dbReference type="GO" id="GO:0030246">
    <property type="term" value="F:carbohydrate binding"/>
    <property type="evidence" value="ECO:0007669"/>
    <property type="project" value="InterPro"/>
</dbReference>
<dbReference type="PANTHER" id="PTHR35803">
    <property type="entry name" value="GLUCAN 1,4-ALPHA-GLUCOSIDASE SUSB-RELATED"/>
    <property type="match status" value="1"/>
</dbReference>
<name>A0A3N0F4X5_SINP1</name>
<evidence type="ECO:0000313" key="9">
    <source>
        <dbReference type="EMBL" id="RNL95174.1"/>
    </source>
</evidence>
<evidence type="ECO:0000256" key="3">
    <source>
        <dbReference type="ARBA" id="ARBA00022801"/>
    </source>
</evidence>
<comment type="caution">
    <text evidence="9">The sequence shown here is derived from an EMBL/GenBank/DDBJ whole genome shotgun (WGS) entry which is preliminary data.</text>
</comment>
<protein>
    <submittedName>
        <fullName evidence="9">Alpha-glucosidase</fullName>
    </submittedName>
</protein>
<evidence type="ECO:0000256" key="1">
    <source>
        <dbReference type="ARBA" id="ARBA00001913"/>
    </source>
</evidence>
<gene>
    <name evidence="9" type="ORF">ED312_00820</name>
</gene>
<dbReference type="Proteomes" id="UP000267469">
    <property type="component" value="Unassembled WGS sequence"/>
</dbReference>
<dbReference type="PANTHER" id="PTHR35803:SF2">
    <property type="entry name" value="RETAINING ALPHA-GALACTOSIDASE"/>
    <property type="match status" value="1"/>
</dbReference>
<keyword evidence="3" id="KW-0378">Hydrolase</keyword>
<keyword evidence="4" id="KW-0106">Calcium</keyword>
<comment type="cofactor">
    <cofactor evidence="1">
        <name>Ca(2+)</name>
        <dbReference type="ChEBI" id="CHEBI:29108"/>
    </cofactor>
</comment>
<dbReference type="EMBL" id="RJTM01000002">
    <property type="protein sequence ID" value="RNL95174.1"/>
    <property type="molecule type" value="Genomic_DNA"/>
</dbReference>
<dbReference type="Pfam" id="PF10566">
    <property type="entry name" value="Glyco_hydro_97"/>
    <property type="match status" value="1"/>
</dbReference>
<comment type="subunit">
    <text evidence="2">Monomer.</text>
</comment>
<evidence type="ECO:0000256" key="5">
    <source>
        <dbReference type="ARBA" id="ARBA00023295"/>
    </source>
</evidence>
<dbReference type="OrthoDB" id="57532at2"/>
<feature type="domain" description="Glycosyl-hydrolase 97 N-terminal" evidence="7">
    <location>
        <begin position="28"/>
        <end position="272"/>
    </location>
</feature>
<dbReference type="Pfam" id="PF14508">
    <property type="entry name" value="GH97_N"/>
    <property type="match status" value="1"/>
</dbReference>
<dbReference type="Gene3D" id="3.20.20.70">
    <property type="entry name" value="Aldolase class I"/>
    <property type="match status" value="1"/>
</dbReference>
<keyword evidence="5" id="KW-0326">Glycosidase</keyword>
<evidence type="ECO:0000259" key="7">
    <source>
        <dbReference type="Pfam" id="PF14508"/>
    </source>
</evidence>
<keyword evidence="10" id="KW-1185">Reference proteome</keyword>
<dbReference type="Gene3D" id="2.60.40.1180">
    <property type="entry name" value="Golgi alpha-mannosidase II"/>
    <property type="match status" value="1"/>
</dbReference>
<dbReference type="SUPFAM" id="SSF51445">
    <property type="entry name" value="(Trans)glycosidases"/>
    <property type="match status" value="1"/>
</dbReference>
<evidence type="ECO:0000256" key="2">
    <source>
        <dbReference type="ARBA" id="ARBA00011245"/>
    </source>
</evidence>
<dbReference type="InterPro" id="IPR017853">
    <property type="entry name" value="GH"/>
</dbReference>
<dbReference type="InterPro" id="IPR052720">
    <property type="entry name" value="Glycosyl_hydrolase_97"/>
</dbReference>
<dbReference type="InterPro" id="IPR014718">
    <property type="entry name" value="GH-type_carb-bd"/>
</dbReference>
<dbReference type="GO" id="GO:0016798">
    <property type="term" value="F:hydrolase activity, acting on glycosyl bonds"/>
    <property type="evidence" value="ECO:0007669"/>
    <property type="project" value="UniProtKB-KW"/>
</dbReference>